<dbReference type="EMBL" id="FOQD01000012">
    <property type="protein sequence ID" value="SFI78975.1"/>
    <property type="molecule type" value="Genomic_DNA"/>
</dbReference>
<keyword evidence="2" id="KW-1185">Reference proteome</keyword>
<evidence type="ECO:0000313" key="2">
    <source>
        <dbReference type="Proteomes" id="UP000199518"/>
    </source>
</evidence>
<accession>A0A1I3L3I1</accession>
<name>A0A1I3L3I1_9PLAN</name>
<sequence length="302" mass="33525">MAKRAAKRQSEEKPECFVIMPISTPPGYEAGHFATVYRDLFEPACEMAGFKPHLASNNFETNLIHLDIVRRLVNAPMVLCDLSSRNPNVLFELGIRQAFDKPSVLVQEEGTERIFDINPFRIITYRASLKYSDVVKKQSEIAEAINKTVAGASDGHGVNTIVKLLNIPAAVVPEGEKMSNEQLAQLVINTVGEVVNKSKANTFRDMTSGQPDTTRASGDYTVNSLLTVVQQSLGPLFILATSEMNPETAKLVRREIASKRRAIRGLMDHSQLSNRQRDTVKKLMADLDGIWQHMKGESVEIS</sequence>
<dbReference type="STRING" id="1576369.SAMN05421753_112120"/>
<dbReference type="AlphaFoldDB" id="A0A1I3L3I1"/>
<gene>
    <name evidence="1" type="ORF">SAMN05421753_112120</name>
</gene>
<organism evidence="1 2">
    <name type="scientific">Planctomicrobium piriforme</name>
    <dbReference type="NCBI Taxonomy" id="1576369"/>
    <lineage>
        <taxon>Bacteria</taxon>
        <taxon>Pseudomonadati</taxon>
        <taxon>Planctomycetota</taxon>
        <taxon>Planctomycetia</taxon>
        <taxon>Planctomycetales</taxon>
        <taxon>Planctomycetaceae</taxon>
        <taxon>Planctomicrobium</taxon>
    </lineage>
</organism>
<protein>
    <submittedName>
        <fullName evidence="1">Uncharacterized protein</fullName>
    </submittedName>
</protein>
<dbReference type="Proteomes" id="UP000199518">
    <property type="component" value="Unassembled WGS sequence"/>
</dbReference>
<dbReference type="RefSeq" id="WP_092051897.1">
    <property type="nucleotide sequence ID" value="NZ_FOQD01000012.1"/>
</dbReference>
<evidence type="ECO:0000313" key="1">
    <source>
        <dbReference type="EMBL" id="SFI78975.1"/>
    </source>
</evidence>
<proteinExistence type="predicted"/>
<dbReference type="OrthoDB" id="9815193at2"/>
<reference evidence="2" key="1">
    <citation type="submission" date="2016-10" db="EMBL/GenBank/DDBJ databases">
        <authorList>
            <person name="Varghese N."/>
            <person name="Submissions S."/>
        </authorList>
    </citation>
    <scope>NUCLEOTIDE SEQUENCE [LARGE SCALE GENOMIC DNA]</scope>
    <source>
        <strain evidence="2">DSM 26348</strain>
    </source>
</reference>